<dbReference type="SUPFAM" id="SSF52540">
    <property type="entry name" value="P-loop containing nucleoside triphosphate hydrolases"/>
    <property type="match status" value="1"/>
</dbReference>
<dbReference type="RefSeq" id="WP_189973829.1">
    <property type="nucleotide sequence ID" value="NZ_BMVL01000020.1"/>
</dbReference>
<keyword evidence="3" id="KW-0067">ATP-binding</keyword>
<evidence type="ECO:0000313" key="8">
    <source>
        <dbReference type="Proteomes" id="UP001519310"/>
    </source>
</evidence>
<dbReference type="NCBIfam" id="TIGR02442">
    <property type="entry name" value="Cob-chelat-sub"/>
    <property type="match status" value="1"/>
</dbReference>
<evidence type="ECO:0000256" key="2">
    <source>
        <dbReference type="ARBA" id="ARBA00022741"/>
    </source>
</evidence>
<organism evidence="7 8">
    <name type="scientific">Streptomyces avidinii</name>
    <dbReference type="NCBI Taxonomy" id="1895"/>
    <lineage>
        <taxon>Bacteria</taxon>
        <taxon>Bacillati</taxon>
        <taxon>Actinomycetota</taxon>
        <taxon>Actinomycetes</taxon>
        <taxon>Kitasatosporales</taxon>
        <taxon>Streptomycetaceae</taxon>
        <taxon>Streptomyces</taxon>
    </lineage>
</organism>
<evidence type="ECO:0000256" key="4">
    <source>
        <dbReference type="ARBA" id="ARBA00030759"/>
    </source>
</evidence>
<dbReference type="Proteomes" id="UP001519310">
    <property type="component" value="Unassembled WGS sequence"/>
</dbReference>
<dbReference type="Pfam" id="PF17863">
    <property type="entry name" value="AAA_lid_2"/>
    <property type="match status" value="1"/>
</dbReference>
<dbReference type="Pfam" id="PF13519">
    <property type="entry name" value="VWA_2"/>
    <property type="match status" value="1"/>
</dbReference>
<name>A0ABS4LGC3_STRAV</name>
<dbReference type="GO" id="GO:0016851">
    <property type="term" value="F:magnesium chelatase activity"/>
    <property type="evidence" value="ECO:0007669"/>
    <property type="project" value="UniProtKB-EC"/>
</dbReference>
<keyword evidence="8" id="KW-1185">Reference proteome</keyword>
<dbReference type="EMBL" id="JAGGLQ010000021">
    <property type="protein sequence ID" value="MBP2041088.1"/>
    <property type="molecule type" value="Genomic_DNA"/>
</dbReference>
<dbReference type="CDD" id="cd01451">
    <property type="entry name" value="vWA_Magnesium_chelatase"/>
    <property type="match status" value="1"/>
</dbReference>
<keyword evidence="2" id="KW-0547">Nucleotide-binding</keyword>
<dbReference type="InterPro" id="IPR041702">
    <property type="entry name" value="BchD/ChlD_VWA"/>
</dbReference>
<protein>
    <recommendedName>
        <fullName evidence="4">Mg-protoporphyrin IX chelatase</fullName>
    </recommendedName>
</protein>
<feature type="compositionally biased region" description="Low complexity" evidence="5">
    <location>
        <begin position="391"/>
        <end position="402"/>
    </location>
</feature>
<evidence type="ECO:0000313" key="7">
    <source>
        <dbReference type="EMBL" id="MBP2041088.1"/>
    </source>
</evidence>
<dbReference type="Gene3D" id="1.10.8.80">
    <property type="entry name" value="Magnesium chelatase subunit I, C-Terminal domain"/>
    <property type="match status" value="1"/>
</dbReference>
<evidence type="ECO:0000256" key="1">
    <source>
        <dbReference type="ARBA" id="ARBA00005799"/>
    </source>
</evidence>
<dbReference type="InterPro" id="IPR027417">
    <property type="entry name" value="P-loop_NTPase"/>
</dbReference>
<dbReference type="Gene3D" id="3.40.50.300">
    <property type="entry name" value="P-loop containing nucleotide triphosphate hydrolases"/>
    <property type="match status" value="1"/>
</dbReference>
<sequence length="714" mass="74825">MSTPYPFTAVVGQSDLRLALLLNAVSPAVGGVLVRGEKGTAKSTAVRALSALLPQVDVVSGCRFSCAPAAPDPACPDGPHETGSGALRPARMVELPVGASEDRLVGALDIERALAEGVKAFEPGLLADAHRGILYVDEVNLLHDHLIDLLLDAAAMGASYVEREGVSVRHAARFLLVGTMNPEEGELRPQLLDRFGLTVEVAASREPAQRVEVVRRRLSYEDDPTGFATRWAGDEHEVRARVVAARALLPKVSLGDTALLQIAATCAGFEVDGMRADIVMARTATALAAWAGRTEVRKEDVRQAALLALPHRRRRNPFDAPGLDEDMLDRILDQFPDEEPEPDPEPEPEPEGPDDGGPEDGGPDGGPGGTPPQGGGPDVPETERQPESDAADAPEAPEAPEAPQSPEPQPSAQESTGPEQAAVRAAEPFRTKMLSVPGLGEGASGRRSRARTAHGRTTGATRPRGHLTKLHLAATIQAAAPHQKARGRAGRGLVIRKDDLRQATREGREGNLVLFVVDASGSMAARQRMGAVKGAVLSLLLDAYQRRDKVGLITFRGATAELALPPTSSVDAAAARLEQLPTGGRTPLAAGLLKAHEVLRIERLRDPSRRPLLVVVTDGRATSAGNAGGRTDSTPRELAGHSARLLQAGGVASVVVDCESGPVRLGLAGVLARDLGGPAVTLDGLRADSLAGLVKNVRTAVASTASTDSNRRAA</sequence>
<proteinExistence type="inferred from homology"/>
<dbReference type="SMART" id="SM00327">
    <property type="entry name" value="VWA"/>
    <property type="match status" value="1"/>
</dbReference>
<feature type="compositionally biased region" description="Acidic residues" evidence="5">
    <location>
        <begin position="335"/>
        <end position="362"/>
    </location>
</feature>
<dbReference type="InterPro" id="IPR012804">
    <property type="entry name" value="Cob_chelat_sub_put"/>
</dbReference>
<evidence type="ECO:0000256" key="3">
    <source>
        <dbReference type="ARBA" id="ARBA00022840"/>
    </source>
</evidence>
<dbReference type="Pfam" id="PF01078">
    <property type="entry name" value="Mg_chelatase"/>
    <property type="match status" value="1"/>
</dbReference>
<dbReference type="InterPro" id="IPR000523">
    <property type="entry name" value="Mg_chelatse_chII-like_cat_dom"/>
</dbReference>
<dbReference type="PROSITE" id="PS50234">
    <property type="entry name" value="VWFA"/>
    <property type="match status" value="1"/>
</dbReference>
<dbReference type="InterPro" id="IPR052989">
    <property type="entry name" value="Mg-chelatase_DI-like"/>
</dbReference>
<comment type="similarity">
    <text evidence="1">Belongs to the Mg-chelatase subunits D/I family.</text>
</comment>
<feature type="domain" description="VWFA" evidence="6">
    <location>
        <begin position="512"/>
        <end position="656"/>
    </location>
</feature>
<dbReference type="SMART" id="SM00382">
    <property type="entry name" value="AAA"/>
    <property type="match status" value="1"/>
</dbReference>
<feature type="region of interest" description="Disordered" evidence="5">
    <location>
        <begin position="335"/>
        <end position="463"/>
    </location>
</feature>
<dbReference type="PANTHER" id="PTHR35023:SF1">
    <property type="entry name" value="MG-PROTOPORPHYRIN IX CHELATASE"/>
    <property type="match status" value="1"/>
</dbReference>
<reference evidence="7 8" key="1">
    <citation type="submission" date="2021-03" db="EMBL/GenBank/DDBJ databases">
        <title>Genomic Encyclopedia of Type Strains, Phase IV (KMG-IV): sequencing the most valuable type-strain genomes for metagenomic binning, comparative biology and taxonomic classification.</title>
        <authorList>
            <person name="Goeker M."/>
        </authorList>
    </citation>
    <scope>NUCLEOTIDE SEQUENCE [LARGE SCALE GENOMIC DNA]</scope>
    <source>
        <strain evidence="7 8">DSM 40526</strain>
    </source>
</reference>
<accession>A0ABS4LGC3</accession>
<dbReference type="InterPro" id="IPR041628">
    <property type="entry name" value="ChlI/MoxR_AAA_lid"/>
</dbReference>
<dbReference type="Gene3D" id="3.40.50.410">
    <property type="entry name" value="von Willebrand factor, type A domain"/>
    <property type="match status" value="1"/>
</dbReference>
<dbReference type="InterPro" id="IPR036465">
    <property type="entry name" value="vWFA_dom_sf"/>
</dbReference>
<evidence type="ECO:0000259" key="6">
    <source>
        <dbReference type="PROSITE" id="PS50234"/>
    </source>
</evidence>
<gene>
    <name evidence="7" type="ORF">J2Z77_006945</name>
</gene>
<comment type="caution">
    <text evidence="7">The sequence shown here is derived from an EMBL/GenBank/DDBJ whole genome shotgun (WGS) entry which is preliminary data.</text>
</comment>
<keyword evidence="7" id="KW-0436">Ligase</keyword>
<evidence type="ECO:0000256" key="5">
    <source>
        <dbReference type="SAM" id="MobiDB-lite"/>
    </source>
</evidence>
<dbReference type="SUPFAM" id="SSF53300">
    <property type="entry name" value="vWA-like"/>
    <property type="match status" value="1"/>
</dbReference>
<dbReference type="InterPro" id="IPR003593">
    <property type="entry name" value="AAA+_ATPase"/>
</dbReference>
<dbReference type="InterPro" id="IPR002035">
    <property type="entry name" value="VWF_A"/>
</dbReference>
<dbReference type="PANTHER" id="PTHR35023">
    <property type="entry name" value="CHELATASE-RELATED"/>
    <property type="match status" value="1"/>
</dbReference>
<feature type="compositionally biased region" description="Gly residues" evidence="5">
    <location>
        <begin position="363"/>
        <end position="377"/>
    </location>
</feature>